<dbReference type="EMBL" id="CYSA01000003">
    <property type="protein sequence ID" value="CUH62491.1"/>
    <property type="molecule type" value="Genomic_DNA"/>
</dbReference>
<reference evidence="2 3" key="1">
    <citation type="submission" date="2015-09" db="EMBL/GenBank/DDBJ databases">
        <authorList>
            <consortium name="Swine Surveillance"/>
        </authorList>
    </citation>
    <scope>NUCLEOTIDE SEQUENCE [LARGE SCALE GENOMIC DNA]</scope>
    <source>
        <strain evidence="2 3">CECT 4357</strain>
    </source>
</reference>
<sequence>MFREIKSIIDRSQDTLLSDAIGAAALITMFVIGLHLPLIA</sequence>
<keyword evidence="3" id="KW-1185">Reference proteome</keyword>
<evidence type="ECO:0000313" key="2">
    <source>
        <dbReference type="EMBL" id="CUH62491.1"/>
    </source>
</evidence>
<keyword evidence="1" id="KW-0812">Transmembrane</keyword>
<feature type="transmembrane region" description="Helical" evidence="1">
    <location>
        <begin position="20"/>
        <end position="39"/>
    </location>
</feature>
<accession>A0A0P1FMW7</accession>
<dbReference type="Proteomes" id="UP000051587">
    <property type="component" value="Unassembled WGS sequence"/>
</dbReference>
<gene>
    <name evidence="2" type="ORF">TG4357_00138</name>
</gene>
<dbReference type="RefSeq" id="WP_267886183.1">
    <property type="nucleotide sequence ID" value="NZ_CP051181.1"/>
</dbReference>
<evidence type="ECO:0000313" key="3">
    <source>
        <dbReference type="Proteomes" id="UP000051587"/>
    </source>
</evidence>
<proteinExistence type="predicted"/>
<dbReference type="AlphaFoldDB" id="A0A0P1FMW7"/>
<dbReference type="STRING" id="53501.SAMN04488043_10338"/>
<name>A0A0P1FMW7_THAGE</name>
<keyword evidence="1" id="KW-0472">Membrane</keyword>
<evidence type="ECO:0000256" key="1">
    <source>
        <dbReference type="SAM" id="Phobius"/>
    </source>
</evidence>
<keyword evidence="1" id="KW-1133">Transmembrane helix</keyword>
<organism evidence="2 3">
    <name type="scientific">Thalassovita gelatinovora</name>
    <name type="common">Thalassobius gelatinovorus</name>
    <dbReference type="NCBI Taxonomy" id="53501"/>
    <lineage>
        <taxon>Bacteria</taxon>
        <taxon>Pseudomonadati</taxon>
        <taxon>Pseudomonadota</taxon>
        <taxon>Alphaproteobacteria</taxon>
        <taxon>Rhodobacterales</taxon>
        <taxon>Roseobacteraceae</taxon>
        <taxon>Thalassovita</taxon>
    </lineage>
</organism>
<protein>
    <submittedName>
        <fullName evidence="2">Uncharacterized protein</fullName>
    </submittedName>
</protein>